<keyword evidence="3" id="KW-1185">Reference proteome</keyword>
<name>A0A9W6EXG1_9CHLO</name>
<reference evidence="2 3" key="1">
    <citation type="journal article" date="2023" name="Commun. Biol.">
        <title>Reorganization of the ancestral sex-determining regions during the evolution of trioecy in Pleodorina starrii.</title>
        <authorList>
            <person name="Takahashi K."/>
            <person name="Suzuki S."/>
            <person name="Kawai-Toyooka H."/>
            <person name="Yamamoto K."/>
            <person name="Hamaji T."/>
            <person name="Ootsuki R."/>
            <person name="Yamaguchi H."/>
            <person name="Kawachi M."/>
            <person name="Higashiyama T."/>
            <person name="Nozaki H."/>
        </authorList>
    </citation>
    <scope>NUCLEOTIDE SEQUENCE [LARGE SCALE GENOMIC DNA]</scope>
    <source>
        <strain evidence="2 3">NIES-4479</strain>
    </source>
</reference>
<dbReference type="PANTHER" id="PTHR32251:SF23">
    <property type="entry name" value="3-OXO-5-ALPHA-STEROID 4-DEHYDROGENASE (DUF1295)"/>
    <property type="match status" value="1"/>
</dbReference>
<gene>
    <name evidence="2" type="primary">PLEST000775</name>
    <name evidence="2" type="ORF">PLESTB_000072500</name>
</gene>
<comment type="caution">
    <text evidence="2">The sequence shown here is derived from an EMBL/GenBank/DDBJ whole genome shotgun (WGS) entry which is preliminary data.</text>
</comment>
<keyword evidence="1" id="KW-0812">Transmembrane</keyword>
<dbReference type="GO" id="GO:0016020">
    <property type="term" value="C:membrane"/>
    <property type="evidence" value="ECO:0007669"/>
    <property type="project" value="TreeGrafter"/>
</dbReference>
<dbReference type="Pfam" id="PF06966">
    <property type="entry name" value="DUF1295"/>
    <property type="match status" value="1"/>
</dbReference>
<dbReference type="PROSITE" id="PS50244">
    <property type="entry name" value="S5A_REDUCTASE"/>
    <property type="match status" value="1"/>
</dbReference>
<dbReference type="EMBL" id="BRXU01000001">
    <property type="protein sequence ID" value="GLC48225.1"/>
    <property type="molecule type" value="Genomic_DNA"/>
</dbReference>
<proteinExistence type="predicted"/>
<dbReference type="PANTHER" id="PTHR32251">
    <property type="entry name" value="3-OXO-5-ALPHA-STEROID 4-DEHYDROGENASE"/>
    <property type="match status" value="1"/>
</dbReference>
<keyword evidence="1" id="KW-0472">Membrane</keyword>
<protein>
    <recommendedName>
        <fullName evidence="4">Steroid 5-alpha reductase C-terminal domain-containing protein</fullName>
    </recommendedName>
</protein>
<dbReference type="InterPro" id="IPR010721">
    <property type="entry name" value="UstE-like"/>
</dbReference>
<organism evidence="2 3">
    <name type="scientific">Pleodorina starrii</name>
    <dbReference type="NCBI Taxonomy" id="330485"/>
    <lineage>
        <taxon>Eukaryota</taxon>
        <taxon>Viridiplantae</taxon>
        <taxon>Chlorophyta</taxon>
        <taxon>core chlorophytes</taxon>
        <taxon>Chlorophyceae</taxon>
        <taxon>CS clade</taxon>
        <taxon>Chlamydomonadales</taxon>
        <taxon>Volvocaceae</taxon>
        <taxon>Pleodorina</taxon>
    </lineage>
</organism>
<dbReference type="Proteomes" id="UP001165080">
    <property type="component" value="Unassembled WGS sequence"/>
</dbReference>
<evidence type="ECO:0000313" key="3">
    <source>
        <dbReference type="Proteomes" id="UP001165080"/>
    </source>
</evidence>
<evidence type="ECO:0008006" key="4">
    <source>
        <dbReference type="Google" id="ProtNLM"/>
    </source>
</evidence>
<sequence>MHVLCPVGGQGLSEALAATSDFGAILAKLPYQPAEALKGVATHGSPLVQAEALALGAALMCWFLYLLTRNCSHVDRMWSTLAPVYVAIFARKDLAAVMVAVRGLAARGCALGSSPIDCLAALRSAVTDSGADTRLLLATVLSAAWGCRLTYNFWRRGGYNPRFEDHRWLEVRKIMHPLMFEVFNLVFVALAQHALCLLITLPAFVAATLSTAPPRPLGPADWAAAATFALFLLGEAAADQQQWAFQRRKHQREAERLPRSGDLKRGFRTTGLFRFSRHPNFFCEYGMWWSFYVLCAVLPCGCLLGWSVAGAAGLTLLLHAGSLWITERISSARYPQYADYQASTSAIIPGRPGPRLKDD</sequence>
<keyword evidence="1" id="KW-1133">Transmembrane helix</keyword>
<accession>A0A9W6EXG1</accession>
<dbReference type="AlphaFoldDB" id="A0A9W6EXG1"/>
<evidence type="ECO:0000256" key="1">
    <source>
        <dbReference type="SAM" id="Phobius"/>
    </source>
</evidence>
<dbReference type="Gene3D" id="1.20.120.1630">
    <property type="match status" value="1"/>
</dbReference>
<feature type="transmembrane region" description="Helical" evidence="1">
    <location>
        <begin position="182"/>
        <end position="207"/>
    </location>
</feature>
<dbReference type="OrthoDB" id="201504at2759"/>
<feature type="transmembrane region" description="Helical" evidence="1">
    <location>
        <begin position="289"/>
        <end position="318"/>
    </location>
</feature>
<feature type="transmembrane region" description="Helical" evidence="1">
    <location>
        <begin position="47"/>
        <end position="67"/>
    </location>
</feature>
<evidence type="ECO:0000313" key="2">
    <source>
        <dbReference type="EMBL" id="GLC48225.1"/>
    </source>
</evidence>